<feature type="domain" description="Metallo-beta-lactamase" evidence="2">
    <location>
        <begin position="83"/>
        <end position="272"/>
    </location>
</feature>
<accession>A0A7V2AU22</accession>
<organism evidence="3">
    <name type="scientific">Eiseniibacteriota bacterium</name>
    <dbReference type="NCBI Taxonomy" id="2212470"/>
    <lineage>
        <taxon>Bacteria</taxon>
        <taxon>Candidatus Eiseniibacteriota</taxon>
    </lineage>
</organism>
<dbReference type="AlphaFoldDB" id="A0A7V2AU22"/>
<protein>
    <submittedName>
        <fullName evidence="3">MBL fold metallo-hydrolase</fullName>
    </submittedName>
</protein>
<sequence length="435" mass="46144">MNGLRRLGRPAARDDTESPAHERTPEGSRSMKHTLVLVLTVAIALLFIQCGGGPDTGGTGLVRVSDHVYAFIAPGPSTEEGLGANAGFVVGSRGVLVVDARHTAGLARELLDAVRSVTDAPIRYLVYTHYHPDHSWGASLFADEGAVLLACPGTGRDLELYSPGYIEYYRQRSPHILEHLGEVRVEPPDSVIADGRAIDLGGVEVVLRCVGPAHTAGDCLVAIPGERVLFAGGVASCGYHPNLGDPGGDPENWLAVLEEIGEGGYRRIVPGQGRVCDPGALDAVSGYITSLRALCRDAIREGVPLSRAVGEISVPGSSGFEQENILSFNIQACYRREILAVVQPPFGIDAPPDFTVDDGGGSAKAGRLLLTGGGGRMEIEARWEPTARSEIITQDISDYLERYLGGNPSIRMEAEGTKRVPVAGDRALALHGSYR</sequence>
<reference evidence="3" key="1">
    <citation type="journal article" date="2020" name="mSystems">
        <title>Genome- and Community-Level Interaction Insights into Carbon Utilization and Element Cycling Functions of Hydrothermarchaeota in Hydrothermal Sediment.</title>
        <authorList>
            <person name="Zhou Z."/>
            <person name="Liu Y."/>
            <person name="Xu W."/>
            <person name="Pan J."/>
            <person name="Luo Z.H."/>
            <person name="Li M."/>
        </authorList>
    </citation>
    <scope>NUCLEOTIDE SEQUENCE [LARGE SCALE GENOMIC DNA]</scope>
    <source>
        <strain evidence="3">SpSt-1233</strain>
    </source>
</reference>
<feature type="non-terminal residue" evidence="3">
    <location>
        <position position="435"/>
    </location>
</feature>
<dbReference type="PANTHER" id="PTHR42951">
    <property type="entry name" value="METALLO-BETA-LACTAMASE DOMAIN-CONTAINING"/>
    <property type="match status" value="1"/>
</dbReference>
<proteinExistence type="predicted"/>
<dbReference type="EMBL" id="DSEC01000147">
    <property type="protein sequence ID" value="HER43237.1"/>
    <property type="molecule type" value="Genomic_DNA"/>
</dbReference>
<evidence type="ECO:0000256" key="1">
    <source>
        <dbReference type="SAM" id="MobiDB-lite"/>
    </source>
</evidence>
<dbReference type="InterPro" id="IPR001279">
    <property type="entry name" value="Metallo-B-lactamas"/>
</dbReference>
<feature type="region of interest" description="Disordered" evidence="1">
    <location>
        <begin position="1"/>
        <end position="29"/>
    </location>
</feature>
<dbReference type="Pfam" id="PF00753">
    <property type="entry name" value="Lactamase_B"/>
    <property type="match status" value="1"/>
</dbReference>
<dbReference type="CDD" id="cd16282">
    <property type="entry name" value="metallo-hydrolase-like_MBL-fold"/>
    <property type="match status" value="1"/>
</dbReference>
<comment type="caution">
    <text evidence="3">The sequence shown here is derived from an EMBL/GenBank/DDBJ whole genome shotgun (WGS) entry which is preliminary data.</text>
</comment>
<dbReference type="SUPFAM" id="SSF56281">
    <property type="entry name" value="Metallo-hydrolase/oxidoreductase"/>
    <property type="match status" value="1"/>
</dbReference>
<gene>
    <name evidence="3" type="ORF">ENO08_02110</name>
</gene>
<evidence type="ECO:0000259" key="2">
    <source>
        <dbReference type="SMART" id="SM00849"/>
    </source>
</evidence>
<feature type="compositionally biased region" description="Basic and acidic residues" evidence="1">
    <location>
        <begin position="11"/>
        <end position="26"/>
    </location>
</feature>
<dbReference type="SMART" id="SM00849">
    <property type="entry name" value="Lactamase_B"/>
    <property type="match status" value="1"/>
</dbReference>
<dbReference type="InterPro" id="IPR036866">
    <property type="entry name" value="RibonucZ/Hydroxyglut_hydro"/>
</dbReference>
<evidence type="ECO:0000313" key="3">
    <source>
        <dbReference type="EMBL" id="HER43237.1"/>
    </source>
</evidence>
<dbReference type="Proteomes" id="UP000886069">
    <property type="component" value="Unassembled WGS sequence"/>
</dbReference>
<dbReference type="PANTHER" id="PTHR42951:SF4">
    <property type="entry name" value="ACYL-COENZYME A THIOESTERASE MBLAC2"/>
    <property type="match status" value="1"/>
</dbReference>
<name>A0A7V2AU22_UNCEI</name>
<dbReference type="InterPro" id="IPR050855">
    <property type="entry name" value="NDM-1-like"/>
</dbReference>
<dbReference type="Gene3D" id="3.60.15.10">
    <property type="entry name" value="Ribonuclease Z/Hydroxyacylglutathione hydrolase-like"/>
    <property type="match status" value="1"/>
</dbReference>